<dbReference type="PANTHER" id="PTHR22617">
    <property type="entry name" value="CHEMOTAXIS SENSOR HISTIDINE KINASE-RELATED"/>
    <property type="match status" value="1"/>
</dbReference>
<dbReference type="OrthoDB" id="6179271at2"/>
<dbReference type="AlphaFoldDB" id="A0A1S1P1B7"/>
<reference evidence="1 2" key="1">
    <citation type="submission" date="2019-08" db="EMBL/GenBank/DDBJ databases">
        <title>Complete genome sequence of Kushneria sp. YCWA18, a halophilic phosphate-solubilizing bacterium isolated from Daqiao saltern in China.</title>
        <authorList>
            <person name="Du G.-X."/>
            <person name="Qu L.-Y."/>
        </authorList>
    </citation>
    <scope>NUCLEOTIDE SEQUENCE [LARGE SCALE GENOMIC DNA]</scope>
    <source>
        <strain evidence="1 2">YCWA18</strain>
    </source>
</reference>
<dbReference type="GO" id="GO:0007165">
    <property type="term" value="P:signal transduction"/>
    <property type="evidence" value="ECO:0007669"/>
    <property type="project" value="InterPro"/>
</dbReference>
<gene>
    <name evidence="1" type="ORF">FY550_04095</name>
</gene>
<evidence type="ECO:0000313" key="1">
    <source>
        <dbReference type="EMBL" id="QEL10400.1"/>
    </source>
</evidence>
<dbReference type="Gene3D" id="2.40.50.180">
    <property type="entry name" value="CheA-289, Domain 4"/>
    <property type="match status" value="2"/>
</dbReference>
<protein>
    <submittedName>
        <fullName evidence="1">Uncharacterized protein</fullName>
    </submittedName>
</protein>
<dbReference type="PANTHER" id="PTHR22617:SF43">
    <property type="entry name" value="PROTEIN PILI"/>
    <property type="match status" value="1"/>
</dbReference>
<organism evidence="1 2">
    <name type="scientific">Kushneria phosphatilytica</name>
    <dbReference type="NCBI Taxonomy" id="657387"/>
    <lineage>
        <taxon>Bacteria</taxon>
        <taxon>Pseudomonadati</taxon>
        <taxon>Pseudomonadota</taxon>
        <taxon>Gammaproteobacteria</taxon>
        <taxon>Oceanospirillales</taxon>
        <taxon>Halomonadaceae</taxon>
        <taxon>Kushneria</taxon>
    </lineage>
</organism>
<dbReference type="InterPro" id="IPR039315">
    <property type="entry name" value="CheW"/>
</dbReference>
<name>A0A1S1P1B7_9GAMM</name>
<evidence type="ECO:0000313" key="2">
    <source>
        <dbReference type="Proteomes" id="UP000322553"/>
    </source>
</evidence>
<dbReference type="EMBL" id="CP043420">
    <property type="protein sequence ID" value="QEL10400.1"/>
    <property type="molecule type" value="Genomic_DNA"/>
</dbReference>
<dbReference type="STRING" id="657387.BH688_00355"/>
<dbReference type="Proteomes" id="UP000322553">
    <property type="component" value="Chromosome"/>
</dbReference>
<dbReference type="SUPFAM" id="SSF50341">
    <property type="entry name" value="CheW-like"/>
    <property type="match status" value="3"/>
</dbReference>
<dbReference type="InterPro" id="IPR036061">
    <property type="entry name" value="CheW-like_dom_sf"/>
</dbReference>
<keyword evidence="2" id="KW-1185">Reference proteome</keyword>
<dbReference type="KEGG" id="kuy:FY550_04095"/>
<dbReference type="Pfam" id="PF01584">
    <property type="entry name" value="CheW"/>
    <property type="match status" value="3"/>
</dbReference>
<sequence>MSERIFGILDLDGSDIALDACHLLEVTALPKTLAPRPLAPAWSLGSFALRGALIPTVDLARLLALDHDDAPRPTGDHVAIVGFRGGRFGLRVHNVRDVVTIEDHQLQTLGASRNTPDTLTPRVFIHPDEQRPIHVLELEALFRLDGMMLTFDDAACEGPTAEEVAAVELPPDRHRALIVEHGTLRLAIDAAVVREVAEYGPLSAPVTRVSGYLGNQILRQNTIPVFDPAILLGHRSASPVAQRIVILEGPRGLIALGITRIERMVDYSDAACRPLAGDEAEADCIRGLLSSPGLDDALLIDHKALLEEATLSGLADIHASLSLTSGKVSEERQWQRFAFISYTAGGQYVTPLNQIDAVLPLPEKITPLSGDGPFTGTFRRLERTVSLIDLRQLLGRSTEAAPGQVLVVNHGDSAIGFMIDEVRLIDYIDAPADSLVIRWRGDRRADASALESSKRLIAIGEKERLRILTVLCLENLASRLSRDMSLSCDLDALARV</sequence>
<dbReference type="PROSITE" id="PS50851">
    <property type="entry name" value="CHEW"/>
    <property type="match status" value="3"/>
</dbReference>
<accession>A0A1S1P1B7</accession>
<dbReference type="RefSeq" id="WP_070975852.1">
    <property type="nucleotide sequence ID" value="NZ_CP043420.1"/>
</dbReference>
<proteinExistence type="predicted"/>
<dbReference type="InterPro" id="IPR002545">
    <property type="entry name" value="CheW-lke_dom"/>
</dbReference>
<dbReference type="SMART" id="SM00260">
    <property type="entry name" value="CheW"/>
    <property type="match status" value="2"/>
</dbReference>
<dbReference type="GO" id="GO:0006935">
    <property type="term" value="P:chemotaxis"/>
    <property type="evidence" value="ECO:0007669"/>
    <property type="project" value="InterPro"/>
</dbReference>
<dbReference type="GO" id="GO:0005829">
    <property type="term" value="C:cytosol"/>
    <property type="evidence" value="ECO:0007669"/>
    <property type="project" value="TreeGrafter"/>
</dbReference>